<dbReference type="OrthoDB" id="1263599at2"/>
<proteinExistence type="predicted"/>
<reference evidence="4" key="1">
    <citation type="submission" date="2016-10" db="EMBL/GenBank/DDBJ databases">
        <authorList>
            <person name="Varghese N."/>
            <person name="Submissions S."/>
        </authorList>
    </citation>
    <scope>NUCLEOTIDE SEQUENCE [LARGE SCALE GENOMIC DNA]</scope>
    <source>
        <strain evidence="4">DSM 19684</strain>
    </source>
</reference>
<protein>
    <recommendedName>
        <fullName evidence="5">Signal peptidase</fullName>
    </recommendedName>
</protein>
<sequence>MMDSLFKKAYSLIFILISMLSFAQSVPPPPENPESGGIGAYPASPIDGYTFILFLAAILMIVVFALRSRKRLLQ</sequence>
<evidence type="ECO:0000313" key="4">
    <source>
        <dbReference type="Proteomes" id="UP000199203"/>
    </source>
</evidence>
<feature type="transmembrane region" description="Helical" evidence="1">
    <location>
        <begin position="49"/>
        <end position="66"/>
    </location>
</feature>
<keyword evidence="1" id="KW-0472">Membrane</keyword>
<dbReference type="STRING" id="454006.SAMN05421825_0540"/>
<feature type="chain" id="PRO_5011672343" description="Signal peptidase" evidence="2">
    <location>
        <begin position="24"/>
        <end position="74"/>
    </location>
</feature>
<keyword evidence="1" id="KW-0812">Transmembrane</keyword>
<evidence type="ECO:0000256" key="2">
    <source>
        <dbReference type="SAM" id="SignalP"/>
    </source>
</evidence>
<evidence type="ECO:0000256" key="1">
    <source>
        <dbReference type="SAM" id="Phobius"/>
    </source>
</evidence>
<feature type="signal peptide" evidence="2">
    <location>
        <begin position="1"/>
        <end position="23"/>
    </location>
</feature>
<dbReference type="EMBL" id="FNBH01000001">
    <property type="protein sequence ID" value="SDE90278.1"/>
    <property type="molecule type" value="Genomic_DNA"/>
</dbReference>
<dbReference type="RefSeq" id="WP_139166554.1">
    <property type="nucleotide sequence ID" value="NZ_FNBH01000001.1"/>
</dbReference>
<dbReference type="AlphaFoldDB" id="A0A1G7GQ37"/>
<keyword evidence="1" id="KW-1133">Transmembrane helix</keyword>
<keyword evidence="2" id="KW-0732">Signal</keyword>
<keyword evidence="4" id="KW-1185">Reference proteome</keyword>
<gene>
    <name evidence="3" type="ORF">SAMN05421825_0540</name>
</gene>
<name>A0A1G7GQ37_9FLAO</name>
<organism evidence="3 4">
    <name type="scientific">Epilithonimonas hungarica</name>
    <dbReference type="NCBI Taxonomy" id="454006"/>
    <lineage>
        <taxon>Bacteria</taxon>
        <taxon>Pseudomonadati</taxon>
        <taxon>Bacteroidota</taxon>
        <taxon>Flavobacteriia</taxon>
        <taxon>Flavobacteriales</taxon>
        <taxon>Weeksellaceae</taxon>
        <taxon>Chryseobacterium group</taxon>
        <taxon>Epilithonimonas</taxon>
    </lineage>
</organism>
<accession>A0A1G7GQ37</accession>
<evidence type="ECO:0008006" key="5">
    <source>
        <dbReference type="Google" id="ProtNLM"/>
    </source>
</evidence>
<dbReference type="Proteomes" id="UP000199203">
    <property type="component" value="Unassembled WGS sequence"/>
</dbReference>
<evidence type="ECO:0000313" key="3">
    <source>
        <dbReference type="EMBL" id="SDE90278.1"/>
    </source>
</evidence>